<dbReference type="InterPro" id="IPR006045">
    <property type="entry name" value="Cupin_1"/>
</dbReference>
<keyword evidence="8 13" id="KW-1015">Disulfide bond</keyword>
<dbReference type="KEGG" id="crb:17878449"/>
<comment type="function">
    <text evidence="1">May play a role in plant defense. Probably has no oxalate oxidase activity even if the active site is conserved.</text>
</comment>
<dbReference type="CDD" id="cd02241">
    <property type="entry name" value="cupin_OxOx"/>
    <property type="match status" value="1"/>
</dbReference>
<evidence type="ECO:0000313" key="17">
    <source>
        <dbReference type="Proteomes" id="UP000029121"/>
    </source>
</evidence>
<evidence type="ECO:0000256" key="7">
    <source>
        <dbReference type="ARBA" id="ARBA00022729"/>
    </source>
</evidence>
<evidence type="ECO:0000256" key="5">
    <source>
        <dbReference type="ARBA" id="ARBA00022525"/>
    </source>
</evidence>
<dbReference type="OrthoDB" id="1921208at2759"/>
<keyword evidence="17" id="KW-1185">Reference proteome</keyword>
<dbReference type="Gene3D" id="2.60.120.10">
    <property type="entry name" value="Jelly Rolls"/>
    <property type="match status" value="1"/>
</dbReference>
<dbReference type="InterPro" id="IPR019780">
    <property type="entry name" value="Germin_Mn-BS"/>
</dbReference>
<dbReference type="EMBL" id="KB870811">
    <property type="protein sequence ID" value="EOA18496.1"/>
    <property type="molecule type" value="Genomic_DNA"/>
</dbReference>
<gene>
    <name evidence="16" type="ORF">CARUB_v10007047mg</name>
</gene>
<organism evidence="16 17">
    <name type="scientific">Capsella rubella</name>
    <dbReference type="NCBI Taxonomy" id="81985"/>
    <lineage>
        <taxon>Eukaryota</taxon>
        <taxon>Viridiplantae</taxon>
        <taxon>Streptophyta</taxon>
        <taxon>Embryophyta</taxon>
        <taxon>Tracheophyta</taxon>
        <taxon>Spermatophyta</taxon>
        <taxon>Magnoliopsida</taxon>
        <taxon>eudicotyledons</taxon>
        <taxon>Gunneridae</taxon>
        <taxon>Pentapetalae</taxon>
        <taxon>rosids</taxon>
        <taxon>malvids</taxon>
        <taxon>Brassicales</taxon>
        <taxon>Brassicaceae</taxon>
        <taxon>Camelineae</taxon>
        <taxon>Capsella</taxon>
    </lineage>
</organism>
<dbReference type="PROSITE" id="PS00725">
    <property type="entry name" value="GERMIN"/>
    <property type="match status" value="1"/>
</dbReference>
<dbReference type="PRINTS" id="PR00325">
    <property type="entry name" value="GERMIN"/>
</dbReference>
<sequence length="213" mass="22781">MKNLSSLAILSLLALTLPLAIASDPSPLQDFCIGVNNPSNALFVNGKFCKDPKLSGLDKSRSTESSPVGSNVTTVNVDQIPGLNTLGISLVRIDYGVNGQNPPHTHPRATEILLVQEGTLLVGFFSSSPDNRLFNKTLNKGDVFVFPEGLIHFQVNIGKQPAVALAALNSQNPGVIVISNTLFWSSPPIDPNVLAKSFQLDPKVIMDLQKKIG</sequence>
<evidence type="ECO:0000256" key="8">
    <source>
        <dbReference type="ARBA" id="ARBA00023157"/>
    </source>
</evidence>
<reference evidence="17" key="1">
    <citation type="journal article" date="2013" name="Nat. Genet.">
        <title>The Capsella rubella genome and the genomic consequences of rapid mating system evolution.</title>
        <authorList>
            <person name="Slotte T."/>
            <person name="Hazzouri K.M."/>
            <person name="Agren J.A."/>
            <person name="Koenig D."/>
            <person name="Maumus F."/>
            <person name="Guo Y.L."/>
            <person name="Steige K."/>
            <person name="Platts A.E."/>
            <person name="Escobar J.S."/>
            <person name="Newman L.K."/>
            <person name="Wang W."/>
            <person name="Mandakova T."/>
            <person name="Vello E."/>
            <person name="Smith L.M."/>
            <person name="Henz S.R."/>
            <person name="Steffen J."/>
            <person name="Takuno S."/>
            <person name="Brandvain Y."/>
            <person name="Coop G."/>
            <person name="Andolfatto P."/>
            <person name="Hu T.T."/>
            <person name="Blanchette M."/>
            <person name="Clark R.M."/>
            <person name="Quesneville H."/>
            <person name="Nordborg M."/>
            <person name="Gaut B.S."/>
            <person name="Lysak M.A."/>
            <person name="Jenkins J."/>
            <person name="Grimwood J."/>
            <person name="Chapman J."/>
            <person name="Prochnik S."/>
            <person name="Shu S."/>
            <person name="Rokhsar D."/>
            <person name="Schmutz J."/>
            <person name="Weigel D."/>
            <person name="Wright S.I."/>
        </authorList>
    </citation>
    <scope>NUCLEOTIDE SEQUENCE [LARGE SCALE GENOMIC DNA]</scope>
    <source>
        <strain evidence="17">cv. Monte Gargano</strain>
    </source>
</reference>
<evidence type="ECO:0000256" key="6">
    <source>
        <dbReference type="ARBA" id="ARBA00022723"/>
    </source>
</evidence>
<keyword evidence="10 11" id="KW-0464">Manganese</keyword>
<evidence type="ECO:0000256" key="12">
    <source>
        <dbReference type="PIRSR" id="PIRSR601929-2"/>
    </source>
</evidence>
<dbReference type="GO" id="GO:0030145">
    <property type="term" value="F:manganese ion binding"/>
    <property type="evidence" value="ECO:0007669"/>
    <property type="project" value="UniProtKB-UniRule"/>
</dbReference>
<dbReference type="SMART" id="SM00835">
    <property type="entry name" value="Cupin_1"/>
    <property type="match status" value="1"/>
</dbReference>
<keyword evidence="4 14" id="KW-0052">Apoplast</keyword>
<protein>
    <recommendedName>
        <fullName evidence="14">Germin-like protein</fullName>
    </recommendedName>
</protein>
<keyword evidence="5 14" id="KW-0964">Secreted</keyword>
<feature type="binding site" evidence="12">
    <location>
        <position position="104"/>
    </location>
    <ligand>
        <name>Mn(2+)</name>
        <dbReference type="ChEBI" id="CHEBI:29035"/>
    </ligand>
</feature>
<evidence type="ECO:0000256" key="11">
    <source>
        <dbReference type="PIRSR" id="PIRSR601929-1"/>
    </source>
</evidence>
<evidence type="ECO:0000256" key="3">
    <source>
        <dbReference type="ARBA" id="ARBA00007456"/>
    </source>
</evidence>
<feature type="chain" id="PRO_5019610617" description="Germin-like protein" evidence="14">
    <location>
        <begin position="23"/>
        <end position="213"/>
    </location>
</feature>
<dbReference type="eggNOG" id="ENOG502QQ4A">
    <property type="taxonomic scope" value="Eukaryota"/>
</dbReference>
<feature type="binding site" evidence="12">
    <location>
        <position position="106"/>
    </location>
    <ligand>
        <name>Mn(2+)</name>
        <dbReference type="ChEBI" id="CHEBI:29035"/>
    </ligand>
</feature>
<evidence type="ECO:0000256" key="2">
    <source>
        <dbReference type="ARBA" id="ARBA00004271"/>
    </source>
</evidence>
<dbReference type="InterPro" id="IPR001929">
    <property type="entry name" value="Germin"/>
</dbReference>
<name>R0FA05_9BRAS</name>
<feature type="disulfide bond" evidence="13">
    <location>
        <begin position="32"/>
        <end position="49"/>
    </location>
</feature>
<evidence type="ECO:0000313" key="16">
    <source>
        <dbReference type="EMBL" id="EOA18496.1"/>
    </source>
</evidence>
<keyword evidence="6 11" id="KW-0479">Metal-binding</keyword>
<accession>R0FA05</accession>
<dbReference type="AlphaFoldDB" id="R0FA05"/>
<dbReference type="Pfam" id="PF00190">
    <property type="entry name" value="Cupin_1"/>
    <property type="match status" value="1"/>
</dbReference>
<feature type="binding site" evidence="11">
    <location>
        <position position="111"/>
    </location>
    <ligand>
        <name>oxalate</name>
        <dbReference type="ChEBI" id="CHEBI:30623"/>
    </ligand>
</feature>
<comment type="similarity">
    <text evidence="3 14">Belongs to the germin family.</text>
</comment>
<evidence type="ECO:0000256" key="9">
    <source>
        <dbReference type="ARBA" id="ARBA00023180"/>
    </source>
</evidence>
<feature type="binding site" evidence="12">
    <location>
        <position position="111"/>
    </location>
    <ligand>
        <name>Mn(2+)</name>
        <dbReference type="ChEBI" id="CHEBI:29035"/>
    </ligand>
</feature>
<feature type="domain" description="Cupin type-1" evidence="15">
    <location>
        <begin position="55"/>
        <end position="206"/>
    </location>
</feature>
<dbReference type="InterPro" id="IPR011051">
    <property type="entry name" value="RmlC_Cupin_sf"/>
</dbReference>
<dbReference type="SUPFAM" id="SSF51182">
    <property type="entry name" value="RmlC-like cupins"/>
    <property type="match status" value="1"/>
</dbReference>
<evidence type="ECO:0000256" key="13">
    <source>
        <dbReference type="PIRSR" id="PIRSR601929-3"/>
    </source>
</evidence>
<evidence type="ECO:0000259" key="15">
    <source>
        <dbReference type="SMART" id="SM00835"/>
    </source>
</evidence>
<proteinExistence type="inferred from homology"/>
<evidence type="ECO:0000256" key="1">
    <source>
        <dbReference type="ARBA" id="ARBA00003629"/>
    </source>
</evidence>
<feature type="signal peptide" evidence="14">
    <location>
        <begin position="1"/>
        <end position="22"/>
    </location>
</feature>
<dbReference type="GO" id="GO:0048046">
    <property type="term" value="C:apoplast"/>
    <property type="evidence" value="ECO:0007669"/>
    <property type="project" value="UniProtKB-SubCell"/>
</dbReference>
<dbReference type="FunFam" id="2.60.120.10:FF:000005">
    <property type="entry name" value="Germin-like protein subfamily 1 member 8"/>
    <property type="match status" value="1"/>
</dbReference>
<evidence type="ECO:0000256" key="10">
    <source>
        <dbReference type="ARBA" id="ARBA00023211"/>
    </source>
</evidence>
<dbReference type="PANTHER" id="PTHR31238">
    <property type="entry name" value="GERMIN-LIKE PROTEIN SUBFAMILY 3 MEMBER 3"/>
    <property type="match status" value="1"/>
</dbReference>
<evidence type="ECO:0000256" key="4">
    <source>
        <dbReference type="ARBA" id="ARBA00022523"/>
    </source>
</evidence>
<keyword evidence="7 14" id="KW-0732">Signal</keyword>
<feature type="binding site" evidence="11">
    <location>
        <position position="101"/>
    </location>
    <ligand>
        <name>oxalate</name>
        <dbReference type="ChEBI" id="CHEBI:30623"/>
    </ligand>
</feature>
<evidence type="ECO:0000256" key="14">
    <source>
        <dbReference type="RuleBase" id="RU366015"/>
    </source>
</evidence>
<dbReference type="InterPro" id="IPR014710">
    <property type="entry name" value="RmlC-like_jellyroll"/>
</dbReference>
<feature type="binding site" evidence="12">
    <location>
        <position position="152"/>
    </location>
    <ligand>
        <name>Mn(2+)</name>
        <dbReference type="ChEBI" id="CHEBI:29035"/>
    </ligand>
</feature>
<dbReference type="Proteomes" id="UP000029121">
    <property type="component" value="Unassembled WGS sequence"/>
</dbReference>
<keyword evidence="9" id="KW-0325">Glycoprotein</keyword>
<feature type="binding site" evidence="11">
    <location>
        <position position="106"/>
    </location>
    <ligand>
        <name>oxalate</name>
        <dbReference type="ChEBI" id="CHEBI:30623"/>
    </ligand>
</feature>
<comment type="subcellular location">
    <subcellularLocation>
        <location evidence="2 14">Secreted</location>
        <location evidence="2 14">Extracellular space</location>
        <location evidence="2 14">Apoplast</location>
    </subcellularLocation>
</comment>